<organism evidence="1 2">
    <name type="scientific">Asticcacaulis benevestitus DSM 16100 = ATCC BAA-896</name>
    <dbReference type="NCBI Taxonomy" id="1121022"/>
    <lineage>
        <taxon>Bacteria</taxon>
        <taxon>Pseudomonadati</taxon>
        <taxon>Pseudomonadota</taxon>
        <taxon>Alphaproteobacteria</taxon>
        <taxon>Caulobacterales</taxon>
        <taxon>Caulobacteraceae</taxon>
        <taxon>Asticcacaulis</taxon>
    </lineage>
</organism>
<reference evidence="1 2" key="1">
    <citation type="journal article" date="2014" name="Nature">
        <title>Sequential evolution of bacterial morphology by co-option of a developmental regulator.</title>
        <authorList>
            <person name="Jiang C."/>
            <person name="Brown P.J."/>
            <person name="Ducret A."/>
            <person name="Brun Y.V."/>
        </authorList>
    </citation>
    <scope>NUCLEOTIDE SEQUENCE [LARGE SCALE GENOMIC DNA]</scope>
    <source>
        <strain evidence="1 2">DSM 16100</strain>
    </source>
</reference>
<dbReference type="Gene3D" id="3.40.630.30">
    <property type="match status" value="1"/>
</dbReference>
<dbReference type="EMBL" id="AWGB01000040">
    <property type="protein sequence ID" value="ESQ87845.1"/>
    <property type="molecule type" value="Genomic_DNA"/>
</dbReference>
<protein>
    <recommendedName>
        <fullName evidence="3">N-acetyltransferase domain-containing protein</fullName>
    </recommendedName>
</protein>
<dbReference type="AlphaFoldDB" id="V4PQP5"/>
<dbReference type="OrthoDB" id="9811425at2"/>
<accession>V4PQP5</accession>
<dbReference type="eggNOG" id="COG1670">
    <property type="taxonomic scope" value="Bacteria"/>
</dbReference>
<dbReference type="PATRIC" id="fig|1121022.4.peg.3359"/>
<dbReference type="Proteomes" id="UP000017837">
    <property type="component" value="Unassembled WGS sequence"/>
</dbReference>
<evidence type="ECO:0000313" key="2">
    <source>
        <dbReference type="Proteomes" id="UP000017837"/>
    </source>
</evidence>
<sequence length="160" mass="18315">MITTFEGETPTRHGYKAIEVWRRHGIAEREHRPVASEVANAGLWKWAIHTAEDRPVGVIRLNTDTKILNLGFRFYGPGLTLFIRPAFRGHDFALEVIKGLMHWVKTHRLFKIIHACHYADDKVIAESLIAAEFLYTGCKTYEPSAPDGTLRLVLHMIRIL</sequence>
<dbReference type="STRING" id="1121022.GCA_000376105_01649"/>
<dbReference type="InterPro" id="IPR016181">
    <property type="entry name" value="Acyl_CoA_acyltransferase"/>
</dbReference>
<keyword evidence="2" id="KW-1185">Reference proteome</keyword>
<proteinExistence type="predicted"/>
<comment type="caution">
    <text evidence="1">The sequence shown here is derived from an EMBL/GenBank/DDBJ whole genome shotgun (WGS) entry which is preliminary data.</text>
</comment>
<dbReference type="RefSeq" id="WP_018081316.1">
    <property type="nucleotide sequence ID" value="NZ_AQWM01000004.1"/>
</dbReference>
<evidence type="ECO:0000313" key="1">
    <source>
        <dbReference type="EMBL" id="ESQ87845.1"/>
    </source>
</evidence>
<dbReference type="SUPFAM" id="SSF55729">
    <property type="entry name" value="Acyl-CoA N-acyltransferases (Nat)"/>
    <property type="match status" value="1"/>
</dbReference>
<name>V4PQP5_9CAUL</name>
<evidence type="ECO:0008006" key="3">
    <source>
        <dbReference type="Google" id="ProtNLM"/>
    </source>
</evidence>
<gene>
    <name evidence="1" type="ORF">ABENE_16525</name>
</gene>